<gene>
    <name evidence="1" type="ORF">CBM15_06100</name>
</gene>
<organism evidence="1 2">
    <name type="scientific">Solibacillus kalamii</name>
    <dbReference type="NCBI Taxonomy" id="1748298"/>
    <lineage>
        <taxon>Bacteria</taxon>
        <taxon>Bacillati</taxon>
        <taxon>Bacillota</taxon>
        <taxon>Bacilli</taxon>
        <taxon>Bacillales</taxon>
        <taxon>Caryophanaceae</taxon>
        <taxon>Solibacillus</taxon>
    </lineage>
</organism>
<protein>
    <submittedName>
        <fullName evidence="1">Dephospho-CoA kinase</fullName>
    </submittedName>
</protein>
<evidence type="ECO:0000313" key="2">
    <source>
        <dbReference type="Proteomes" id="UP000196594"/>
    </source>
</evidence>
<keyword evidence="1" id="KW-0808">Transferase</keyword>
<sequence>MKLGLKKNEVVLVPHEAGWKREFAETKRKIMGHTNLQSYQIEHIGSTSIEGISAKPVIDIVIGVENFNLLDKAFFIGLKEAGFYRLQVERPDEIVCAKFTDASFETKTHFIHLVEFNKAKWHQMRFFRDYLNANEAVKKEYEALKNEFFSTNMQGIADYTTYKEQFVQSIFKKLSEGIL</sequence>
<dbReference type="EMBL" id="NHNT01000002">
    <property type="protein sequence ID" value="OUZ40084.1"/>
    <property type="molecule type" value="Genomic_DNA"/>
</dbReference>
<name>A0ABX3ZK14_9BACL</name>
<proteinExistence type="predicted"/>
<reference evidence="1 2" key="1">
    <citation type="journal article" date="2017" name="Int. J. Syst. Evol. Microbiol.">
        <title>Solibacillus kalamii sp. nov., isolated from a high-efficiency particulate arrestance filter system used in the International Space Station.</title>
        <authorList>
            <person name="Checinska Sielaff A."/>
            <person name="Kumar R.M."/>
            <person name="Pal D."/>
            <person name="Mayilraj S."/>
            <person name="Venkateswaran K."/>
        </authorList>
    </citation>
    <scope>NUCLEOTIDE SEQUENCE [LARGE SCALE GENOMIC DNA]</scope>
    <source>
        <strain evidence="1 2">ISSFR-015</strain>
    </source>
</reference>
<dbReference type="SUPFAM" id="SSF81301">
    <property type="entry name" value="Nucleotidyltransferase"/>
    <property type="match status" value="1"/>
</dbReference>
<comment type="caution">
    <text evidence="1">The sequence shown here is derived from an EMBL/GenBank/DDBJ whole genome shotgun (WGS) entry which is preliminary data.</text>
</comment>
<keyword evidence="1" id="KW-0418">Kinase</keyword>
<dbReference type="InterPro" id="IPR007344">
    <property type="entry name" value="GrpB/CoaE"/>
</dbReference>
<keyword evidence="2" id="KW-1185">Reference proteome</keyword>
<dbReference type="Gene3D" id="3.30.460.10">
    <property type="entry name" value="Beta Polymerase, domain 2"/>
    <property type="match status" value="1"/>
</dbReference>
<dbReference type="InterPro" id="IPR043519">
    <property type="entry name" value="NT_sf"/>
</dbReference>
<dbReference type="PANTHER" id="PTHR34822:SF1">
    <property type="entry name" value="GRPB FAMILY PROTEIN"/>
    <property type="match status" value="1"/>
</dbReference>
<dbReference type="RefSeq" id="WP_087616265.1">
    <property type="nucleotide sequence ID" value="NZ_JAFBEY010000001.1"/>
</dbReference>
<evidence type="ECO:0000313" key="1">
    <source>
        <dbReference type="EMBL" id="OUZ40084.1"/>
    </source>
</evidence>
<dbReference type="PANTHER" id="PTHR34822">
    <property type="entry name" value="GRPB DOMAIN PROTEIN (AFU_ORTHOLOGUE AFUA_1G01530)"/>
    <property type="match status" value="1"/>
</dbReference>
<dbReference type="Pfam" id="PF04229">
    <property type="entry name" value="GrpB"/>
    <property type="match status" value="1"/>
</dbReference>
<dbReference type="GO" id="GO:0016301">
    <property type="term" value="F:kinase activity"/>
    <property type="evidence" value="ECO:0007669"/>
    <property type="project" value="UniProtKB-KW"/>
</dbReference>
<accession>A0ABX3ZK14</accession>
<dbReference type="Proteomes" id="UP000196594">
    <property type="component" value="Unassembled WGS sequence"/>
</dbReference>